<dbReference type="InterPro" id="IPR011659">
    <property type="entry name" value="WD40"/>
</dbReference>
<dbReference type="InterPro" id="IPR006665">
    <property type="entry name" value="OmpA-like"/>
</dbReference>
<evidence type="ECO:0000313" key="7">
    <source>
        <dbReference type="EMBL" id="NDU97363.1"/>
    </source>
</evidence>
<dbReference type="CDD" id="cd07185">
    <property type="entry name" value="OmpA_C-like"/>
    <property type="match status" value="1"/>
</dbReference>
<dbReference type="Gene3D" id="1.25.40.10">
    <property type="entry name" value="Tetratricopeptide repeat domain"/>
    <property type="match status" value="1"/>
</dbReference>
<dbReference type="InterPro" id="IPR050330">
    <property type="entry name" value="Bact_OuterMem_StrucFunc"/>
</dbReference>
<dbReference type="EMBL" id="JAAFZH010000011">
    <property type="protein sequence ID" value="NDU97363.1"/>
    <property type="molecule type" value="Genomic_DNA"/>
</dbReference>
<dbReference type="InterPro" id="IPR011042">
    <property type="entry name" value="6-blade_b-propeller_TolB-like"/>
</dbReference>
<dbReference type="InterPro" id="IPR036737">
    <property type="entry name" value="OmpA-like_sf"/>
</dbReference>
<dbReference type="Gene3D" id="3.30.1330.60">
    <property type="entry name" value="OmpA-like domain"/>
    <property type="match status" value="1"/>
</dbReference>
<proteinExistence type="predicted"/>
<keyword evidence="2 4" id="KW-0472">Membrane</keyword>
<dbReference type="PRINTS" id="PR01021">
    <property type="entry name" value="OMPADOMAIN"/>
</dbReference>
<evidence type="ECO:0000256" key="5">
    <source>
        <dbReference type="SAM" id="SignalP"/>
    </source>
</evidence>
<keyword evidence="5" id="KW-0732">Signal</keyword>
<dbReference type="SUPFAM" id="SSF48452">
    <property type="entry name" value="TPR-like"/>
    <property type="match status" value="1"/>
</dbReference>
<evidence type="ECO:0000256" key="1">
    <source>
        <dbReference type="ARBA" id="ARBA00004442"/>
    </source>
</evidence>
<evidence type="ECO:0000259" key="6">
    <source>
        <dbReference type="PROSITE" id="PS51123"/>
    </source>
</evidence>
<keyword evidence="8" id="KW-1185">Reference proteome</keyword>
<feature type="chain" id="PRO_5027098859" evidence="5">
    <location>
        <begin position="21"/>
        <end position="793"/>
    </location>
</feature>
<dbReference type="AlphaFoldDB" id="A0A6L9LER4"/>
<organism evidence="7 8">
    <name type="scientific">Spirosoma terrae</name>
    <dbReference type="NCBI Taxonomy" id="1968276"/>
    <lineage>
        <taxon>Bacteria</taxon>
        <taxon>Pseudomonadati</taxon>
        <taxon>Bacteroidota</taxon>
        <taxon>Cytophagia</taxon>
        <taxon>Cytophagales</taxon>
        <taxon>Cytophagaceae</taxon>
        <taxon>Spirosoma</taxon>
    </lineage>
</organism>
<evidence type="ECO:0000256" key="2">
    <source>
        <dbReference type="ARBA" id="ARBA00023136"/>
    </source>
</evidence>
<dbReference type="PANTHER" id="PTHR30329:SF21">
    <property type="entry name" value="LIPOPROTEIN YIAD-RELATED"/>
    <property type="match status" value="1"/>
</dbReference>
<dbReference type="Pfam" id="PF00691">
    <property type="entry name" value="OmpA"/>
    <property type="match status" value="1"/>
</dbReference>
<dbReference type="SUPFAM" id="SSF82171">
    <property type="entry name" value="DPP6 N-terminal domain-like"/>
    <property type="match status" value="1"/>
</dbReference>
<protein>
    <submittedName>
        <fullName evidence="7">OmpA family protein</fullName>
    </submittedName>
</protein>
<sequence>MIRICSLIGLLCLLINQTFAQSLSKQADRQFDQLAYAQAVDLYEKALTGAGSMSEAERKAAKVKLGYSYHQMHDTKNAERVYRDLIQEGDLPNEYAQSYLYYAQALASNGKYKESQQVYEKYNKVQNDDRRGPKFSTLYRDVTPLTRNADSYQIEFLKLNTKKAEFSPMLYKGGLVFVSTGEPNGIKRVFKWNTTPFLDLYYLPEEKELRATAARVGGSAPKKKVQKTNLIRPLGSDDYTAPTANDTRTVGFYGINNINAGSDYSEEAVSESDRFSQSLNTKYHEGPATFTKDGSRIIFTRNNYNDGKFRKSSDGVNKLKLYTATQSKGYWSSSEELPFNSDEYSTGHPALSPDDKLLYFVSDRPGGFGGTDLYVAKWDAGKWGEPINLGKEVNTKGNEMFPFVDEKGNLYIASDGQAGLGGLDMFYVQLTEDGMHSKGIRNLGEPLNSPQDDFGIVTDAERKAGYFSSNRKNGGADDDVYRFTRVGSIYPCRELTISVFDAESKEPLANTSVAVENVVKRNDKQVKTDAEGLMKICLDEDSEFKFVASREGYIDNKIGFSTKDFSDDQPSRLEIPLTKPKEEPKPTITTNKLRGIVTTQKDKKPIPGVKVVLVNGCDGTSQETITGADGSYEFTVQSGCDYTLEAMKDNMGTTGGRINKDGTGSPDLTMFKKGDVIKIDNIYYDLNKSAIRPDAALELDKVVELMKKYPAMKIEMRSHTDSRASATYNKTLSSNRAKAAVTYLSKKGISSKRMIAKGYGESALLNKCKDGVNCPEEDHQQNRRTEIKILTLE</sequence>
<comment type="caution">
    <text evidence="7">The sequence shown here is derived from an EMBL/GenBank/DDBJ whole genome shotgun (WGS) entry which is preliminary data.</text>
</comment>
<comment type="subcellular location">
    <subcellularLocation>
        <location evidence="1">Cell outer membrane</location>
    </subcellularLocation>
</comment>
<dbReference type="InterPro" id="IPR006664">
    <property type="entry name" value="OMP_bac"/>
</dbReference>
<dbReference type="RefSeq" id="WP_163952742.1">
    <property type="nucleotide sequence ID" value="NZ_JAAFZH010000011.1"/>
</dbReference>
<evidence type="ECO:0000256" key="3">
    <source>
        <dbReference type="ARBA" id="ARBA00023237"/>
    </source>
</evidence>
<keyword evidence="3" id="KW-0998">Cell outer membrane</keyword>
<dbReference type="SUPFAM" id="SSF49478">
    <property type="entry name" value="Cna protein B-type domain"/>
    <property type="match status" value="1"/>
</dbReference>
<dbReference type="Pfam" id="PF13620">
    <property type="entry name" value="CarboxypepD_reg"/>
    <property type="match status" value="1"/>
</dbReference>
<feature type="domain" description="OmpA-like" evidence="6">
    <location>
        <begin position="671"/>
        <end position="793"/>
    </location>
</feature>
<dbReference type="GO" id="GO:0009279">
    <property type="term" value="C:cell outer membrane"/>
    <property type="evidence" value="ECO:0007669"/>
    <property type="project" value="UniProtKB-SubCell"/>
</dbReference>
<dbReference type="PROSITE" id="PS51123">
    <property type="entry name" value="OMPA_2"/>
    <property type="match status" value="1"/>
</dbReference>
<dbReference type="Pfam" id="PF07676">
    <property type="entry name" value="PD40"/>
    <property type="match status" value="3"/>
</dbReference>
<evidence type="ECO:0000313" key="8">
    <source>
        <dbReference type="Proteomes" id="UP000474175"/>
    </source>
</evidence>
<reference evidence="7 8" key="1">
    <citation type="submission" date="2020-02" db="EMBL/GenBank/DDBJ databases">
        <title>Draft genome sequence of two Spirosoma agri KCTC 52727 and Spirosoma terrae KCTC 52035.</title>
        <authorList>
            <person name="Rojas J."/>
            <person name="Ambika Manirajan B."/>
            <person name="Suarez C."/>
            <person name="Ratering S."/>
            <person name="Schnell S."/>
        </authorList>
    </citation>
    <scope>NUCLEOTIDE SEQUENCE [LARGE SCALE GENOMIC DNA]</scope>
    <source>
        <strain evidence="7 8">KCTC 52035</strain>
    </source>
</reference>
<dbReference type="PANTHER" id="PTHR30329">
    <property type="entry name" value="STATOR ELEMENT OF FLAGELLAR MOTOR COMPLEX"/>
    <property type="match status" value="1"/>
</dbReference>
<dbReference type="Gene3D" id="2.120.10.30">
    <property type="entry name" value="TolB, C-terminal domain"/>
    <property type="match status" value="1"/>
</dbReference>
<name>A0A6L9LER4_9BACT</name>
<dbReference type="Proteomes" id="UP000474175">
    <property type="component" value="Unassembled WGS sequence"/>
</dbReference>
<dbReference type="InterPro" id="IPR011990">
    <property type="entry name" value="TPR-like_helical_dom_sf"/>
</dbReference>
<gene>
    <name evidence="7" type="ORF">GK108_20940</name>
</gene>
<feature type="signal peptide" evidence="5">
    <location>
        <begin position="1"/>
        <end position="20"/>
    </location>
</feature>
<dbReference type="Gene3D" id="2.60.40.1120">
    <property type="entry name" value="Carboxypeptidase-like, regulatory domain"/>
    <property type="match status" value="1"/>
</dbReference>
<evidence type="ECO:0000256" key="4">
    <source>
        <dbReference type="PROSITE-ProRule" id="PRU00473"/>
    </source>
</evidence>
<dbReference type="SUPFAM" id="SSF103088">
    <property type="entry name" value="OmpA-like"/>
    <property type="match status" value="1"/>
</dbReference>
<accession>A0A6L9LER4</accession>